<gene>
    <name evidence="1" type="ORF">PPRIM_AZ9-3.1.T1570022</name>
</gene>
<proteinExistence type="predicted"/>
<dbReference type="Proteomes" id="UP000688137">
    <property type="component" value="Unassembled WGS sequence"/>
</dbReference>
<evidence type="ECO:0000313" key="1">
    <source>
        <dbReference type="EMBL" id="CAD8113852.1"/>
    </source>
</evidence>
<name>A0A8S1QDP7_PARPR</name>
<protein>
    <submittedName>
        <fullName evidence="1">Uncharacterized protein</fullName>
    </submittedName>
</protein>
<sequence length="182" mass="21461">MQYQQLHKFSNKSVQQIVQELMYDEYLERDNMLRNAFNSSPLKAVKKKIVFSKNIYNNYLQQSPSSITSQNNNQCKVIGVVAIQKKKNPDVITNVPKNIKKVNKPKELRGLSISDHMDNQIKDKNILPQIQRQSQKSLVFNDDDFEGYKLKSEEMTLEIDEYMKMKKDKDSFSLPNIYQRYK</sequence>
<dbReference type="AlphaFoldDB" id="A0A8S1QDP7"/>
<dbReference type="EMBL" id="CAJJDM010000162">
    <property type="protein sequence ID" value="CAD8113852.1"/>
    <property type="molecule type" value="Genomic_DNA"/>
</dbReference>
<accession>A0A8S1QDP7</accession>
<organism evidence="1 2">
    <name type="scientific">Paramecium primaurelia</name>
    <dbReference type="NCBI Taxonomy" id="5886"/>
    <lineage>
        <taxon>Eukaryota</taxon>
        <taxon>Sar</taxon>
        <taxon>Alveolata</taxon>
        <taxon>Ciliophora</taxon>
        <taxon>Intramacronucleata</taxon>
        <taxon>Oligohymenophorea</taxon>
        <taxon>Peniculida</taxon>
        <taxon>Parameciidae</taxon>
        <taxon>Paramecium</taxon>
    </lineage>
</organism>
<reference evidence="1" key="1">
    <citation type="submission" date="2021-01" db="EMBL/GenBank/DDBJ databases">
        <authorList>
            <consortium name="Genoscope - CEA"/>
            <person name="William W."/>
        </authorList>
    </citation>
    <scope>NUCLEOTIDE SEQUENCE</scope>
</reference>
<keyword evidence="2" id="KW-1185">Reference proteome</keyword>
<comment type="caution">
    <text evidence="1">The sequence shown here is derived from an EMBL/GenBank/DDBJ whole genome shotgun (WGS) entry which is preliminary data.</text>
</comment>
<dbReference type="OMA" id="NQCKVIG"/>
<evidence type="ECO:0000313" key="2">
    <source>
        <dbReference type="Proteomes" id="UP000688137"/>
    </source>
</evidence>